<dbReference type="RefSeq" id="WP_301816105.1">
    <property type="nucleotide sequence ID" value="NZ_JAUJZH010000045.1"/>
</dbReference>
<reference evidence="2" key="1">
    <citation type="submission" date="2023-06" db="EMBL/GenBank/DDBJ databases">
        <authorList>
            <person name="Jiang Y."/>
            <person name="Liu Q."/>
        </authorList>
    </citation>
    <scope>NUCLEOTIDE SEQUENCE</scope>
    <source>
        <strain evidence="2">CGMCC 1.12090</strain>
    </source>
</reference>
<organism evidence="2 3">
    <name type="scientific">Variovorax ginsengisoli</name>
    <dbReference type="NCBI Taxonomy" id="363844"/>
    <lineage>
        <taxon>Bacteria</taxon>
        <taxon>Pseudomonadati</taxon>
        <taxon>Pseudomonadota</taxon>
        <taxon>Betaproteobacteria</taxon>
        <taxon>Burkholderiales</taxon>
        <taxon>Comamonadaceae</taxon>
        <taxon>Variovorax</taxon>
    </lineage>
</organism>
<dbReference type="Pfam" id="PF07883">
    <property type="entry name" value="Cupin_2"/>
    <property type="match status" value="1"/>
</dbReference>
<dbReference type="InterPro" id="IPR013096">
    <property type="entry name" value="Cupin_2"/>
</dbReference>
<gene>
    <name evidence="2" type="ORF">Q2T77_36045</name>
</gene>
<dbReference type="Proteomes" id="UP001169027">
    <property type="component" value="Unassembled WGS sequence"/>
</dbReference>
<dbReference type="InterPro" id="IPR014710">
    <property type="entry name" value="RmlC-like_jellyroll"/>
</dbReference>
<evidence type="ECO:0000259" key="1">
    <source>
        <dbReference type="Pfam" id="PF07883"/>
    </source>
</evidence>
<feature type="domain" description="Cupin type-2" evidence="1">
    <location>
        <begin position="57"/>
        <end position="107"/>
    </location>
</feature>
<dbReference type="InterPro" id="IPR011051">
    <property type="entry name" value="RmlC_Cupin_sf"/>
</dbReference>
<sequence length="130" mass="14869">MSDTERSLPRTEGYFSVRDDLPVERLAAVEGVKPKGIVEIRRLMVGEEILMLHVFREKGLVDPVHKHLDHETVAYLIKGRLRLVIGDQEFIAEAGTSWIHPRGVEHFSEALEDCEQLEIKSPPKKTWVSE</sequence>
<accession>A0ABT8SJD6</accession>
<protein>
    <submittedName>
        <fullName evidence="2">Cupin domain-containing protein</fullName>
    </submittedName>
</protein>
<dbReference type="Gene3D" id="2.60.120.10">
    <property type="entry name" value="Jelly Rolls"/>
    <property type="match status" value="1"/>
</dbReference>
<keyword evidence="3" id="KW-1185">Reference proteome</keyword>
<evidence type="ECO:0000313" key="3">
    <source>
        <dbReference type="Proteomes" id="UP001169027"/>
    </source>
</evidence>
<comment type="caution">
    <text evidence="2">The sequence shown here is derived from an EMBL/GenBank/DDBJ whole genome shotgun (WGS) entry which is preliminary data.</text>
</comment>
<dbReference type="SUPFAM" id="SSF51182">
    <property type="entry name" value="RmlC-like cupins"/>
    <property type="match status" value="1"/>
</dbReference>
<dbReference type="EMBL" id="JAUKVY010000045">
    <property type="protein sequence ID" value="MDO1537666.1"/>
    <property type="molecule type" value="Genomic_DNA"/>
</dbReference>
<name>A0ABT8SJD6_9BURK</name>
<evidence type="ECO:0000313" key="2">
    <source>
        <dbReference type="EMBL" id="MDO1537666.1"/>
    </source>
</evidence>
<proteinExistence type="predicted"/>